<evidence type="ECO:0000313" key="9">
    <source>
        <dbReference type="Proteomes" id="UP000006310"/>
    </source>
</evidence>
<dbReference type="GO" id="GO:0005524">
    <property type="term" value="F:ATP binding"/>
    <property type="evidence" value="ECO:0007669"/>
    <property type="project" value="UniProtKB-KW"/>
</dbReference>
<dbReference type="STRING" id="1071383.J7S6J3"/>
<dbReference type="eggNOG" id="KOG2599">
    <property type="taxonomic scope" value="Eukaryota"/>
</dbReference>
<proteinExistence type="inferred from homology"/>
<dbReference type="CDD" id="cd01173">
    <property type="entry name" value="pyridoxal_pyridoxamine_kinase"/>
    <property type="match status" value="1"/>
</dbReference>
<dbReference type="EMBL" id="HE978317">
    <property type="protein sequence ID" value="CCK69796.1"/>
    <property type="molecule type" value="Genomic_DNA"/>
</dbReference>
<dbReference type="Gene3D" id="3.40.1190.20">
    <property type="match status" value="1"/>
</dbReference>
<keyword evidence="6" id="KW-0067">ATP-binding</keyword>
<accession>J7S6J3</accession>
<evidence type="ECO:0000313" key="8">
    <source>
        <dbReference type="EMBL" id="CCK69796.1"/>
    </source>
</evidence>
<keyword evidence="4" id="KW-0547">Nucleotide-binding</keyword>
<keyword evidence="5" id="KW-0418">Kinase</keyword>
<evidence type="ECO:0000256" key="4">
    <source>
        <dbReference type="ARBA" id="ARBA00022741"/>
    </source>
</evidence>
<evidence type="ECO:0000256" key="2">
    <source>
        <dbReference type="ARBA" id="ARBA00012104"/>
    </source>
</evidence>
<dbReference type="HOGENOM" id="CLU_046496_1_0_1"/>
<evidence type="ECO:0000259" key="7">
    <source>
        <dbReference type="Pfam" id="PF08543"/>
    </source>
</evidence>
<dbReference type="SUPFAM" id="SSF53613">
    <property type="entry name" value="Ribokinase-like"/>
    <property type="match status" value="1"/>
</dbReference>
<dbReference type="EC" id="2.7.1.35" evidence="2"/>
<evidence type="ECO:0000256" key="5">
    <source>
        <dbReference type="ARBA" id="ARBA00022777"/>
    </source>
</evidence>
<dbReference type="GeneID" id="34525485"/>
<dbReference type="InterPro" id="IPR004625">
    <property type="entry name" value="PyrdxlKinase"/>
</dbReference>
<dbReference type="PANTHER" id="PTHR10534:SF12">
    <property type="entry name" value="PYRIDOXAL KINASE BUD17-RELATED"/>
    <property type="match status" value="1"/>
</dbReference>
<keyword evidence="3" id="KW-0808">Transferase</keyword>
<dbReference type="InterPro" id="IPR013749">
    <property type="entry name" value="PM/HMP-P_kinase-1"/>
</dbReference>
<evidence type="ECO:0000256" key="3">
    <source>
        <dbReference type="ARBA" id="ARBA00022679"/>
    </source>
</evidence>
<feature type="domain" description="Pyridoxamine kinase/Phosphomethylpyrimidine kinase" evidence="7">
    <location>
        <begin position="70"/>
        <end position="262"/>
    </location>
</feature>
<dbReference type="PANTHER" id="PTHR10534">
    <property type="entry name" value="PYRIDOXAL KINASE"/>
    <property type="match status" value="1"/>
</dbReference>
<dbReference type="KEGG" id="kng:KNAG_0D00430"/>
<dbReference type="Proteomes" id="UP000006310">
    <property type="component" value="Chromosome 4"/>
</dbReference>
<dbReference type="RefSeq" id="XP_022464042.1">
    <property type="nucleotide sequence ID" value="XM_022607446.1"/>
</dbReference>
<reference evidence="9" key="2">
    <citation type="submission" date="2012-08" db="EMBL/GenBank/DDBJ databases">
        <title>Genome sequence of Kazachstania naganishii.</title>
        <authorList>
            <person name="Gordon J.L."/>
            <person name="Armisen D."/>
            <person name="Proux-Wera E."/>
            <person name="OhEigeartaigh S.S."/>
            <person name="Byrne K.P."/>
            <person name="Wolfe K.H."/>
        </authorList>
    </citation>
    <scope>NUCLEOTIDE SEQUENCE [LARGE SCALE GENOMIC DNA]</scope>
    <source>
        <strain evidence="9">ATCC MYA-139 / BCRC 22969 / CBS 8797 / CCRC 22969 / KCTC 17520 / NBRC 10181 / NCYC 3082</strain>
    </source>
</reference>
<dbReference type="GO" id="GO:0005829">
    <property type="term" value="C:cytosol"/>
    <property type="evidence" value="ECO:0007669"/>
    <property type="project" value="TreeGrafter"/>
</dbReference>
<dbReference type="GO" id="GO:0008478">
    <property type="term" value="F:pyridoxal kinase activity"/>
    <property type="evidence" value="ECO:0007669"/>
    <property type="project" value="UniProtKB-EC"/>
</dbReference>
<keyword evidence="9" id="KW-1185">Reference proteome</keyword>
<dbReference type="GO" id="GO:0009443">
    <property type="term" value="P:pyridoxal 5'-phosphate salvage"/>
    <property type="evidence" value="ECO:0007669"/>
    <property type="project" value="InterPro"/>
</dbReference>
<dbReference type="OMA" id="FEMETLT"/>
<dbReference type="OrthoDB" id="2104723at2759"/>
<dbReference type="AlphaFoldDB" id="J7S6J3"/>
<dbReference type="Pfam" id="PF08543">
    <property type="entry name" value="Phos_pyr_kin"/>
    <property type="match status" value="1"/>
</dbReference>
<dbReference type="InterPro" id="IPR029056">
    <property type="entry name" value="Ribokinase-like"/>
</dbReference>
<gene>
    <name evidence="8" type="primary">KNAG0D00430</name>
    <name evidence="8" type="ordered locus">KNAG_0D00430</name>
</gene>
<sequence>MKALLIQSHVVHGYVGNKASSFPLQLRGWDVDALNTVQYSNHPGYGFFSGFQYSEKVLRDTLLKGLIESMDIHYDVVLTGYCPSGEILEEMARIINSKMAHVKWVLDPVLGDNNRLYVSETVVDVYRTLLRDNLVYLTTPNQFEMELLTGTKIRDAPSLHESLRRFHKLYPRVQRIVVTSIDMDTCGGDPRDTNYVVGYWGPDFTVDPSSHTIKKINALFNGSGDLFTALLMDYSVAREMHLGDAVTATATLTSQILSRTCDLTPNRAQATDPDVLVAGPAPVKVQDLKLIQCRDLIVLPAADPPADPVTTTTTTTITT</sequence>
<name>J7S6J3_HUIN7</name>
<reference evidence="8 9" key="1">
    <citation type="journal article" date="2011" name="Proc. Natl. Acad. Sci. U.S.A.">
        <title>Evolutionary erosion of yeast sex chromosomes by mating-type switching accidents.</title>
        <authorList>
            <person name="Gordon J.L."/>
            <person name="Armisen D."/>
            <person name="Proux-Wera E."/>
            <person name="Oheigeartaigh S.S."/>
            <person name="Byrne K.P."/>
            <person name="Wolfe K.H."/>
        </authorList>
    </citation>
    <scope>NUCLEOTIDE SEQUENCE [LARGE SCALE GENOMIC DNA]</scope>
    <source>
        <strain evidence="9">ATCC MYA-139 / BCRC 22969 / CBS 8797 / CCRC 22969 / KCTC 17520 / NBRC 10181 / NCYC 3082</strain>
    </source>
</reference>
<evidence type="ECO:0000256" key="6">
    <source>
        <dbReference type="ARBA" id="ARBA00022840"/>
    </source>
</evidence>
<protein>
    <recommendedName>
        <fullName evidence="2">pyridoxal kinase</fullName>
        <ecNumber evidence="2">2.7.1.35</ecNumber>
    </recommendedName>
</protein>
<comment type="similarity">
    <text evidence="1">Belongs to the pyridoxine kinase family.</text>
</comment>
<organism evidence="8 9">
    <name type="scientific">Huiozyma naganishii (strain ATCC MYA-139 / BCRC 22969 / CBS 8797 / KCTC 17520 / NBRC 10181 / NCYC 3082 / Yp74L-3)</name>
    <name type="common">Yeast</name>
    <name type="synonym">Kazachstania naganishii</name>
    <dbReference type="NCBI Taxonomy" id="1071383"/>
    <lineage>
        <taxon>Eukaryota</taxon>
        <taxon>Fungi</taxon>
        <taxon>Dikarya</taxon>
        <taxon>Ascomycota</taxon>
        <taxon>Saccharomycotina</taxon>
        <taxon>Saccharomycetes</taxon>
        <taxon>Saccharomycetales</taxon>
        <taxon>Saccharomycetaceae</taxon>
        <taxon>Huiozyma</taxon>
    </lineage>
</organism>
<evidence type="ECO:0000256" key="1">
    <source>
        <dbReference type="ARBA" id="ARBA00008805"/>
    </source>
</evidence>